<evidence type="ECO:0000313" key="1">
    <source>
        <dbReference type="EMBL" id="KRY45551.1"/>
    </source>
</evidence>
<dbReference type="Proteomes" id="UP000054653">
    <property type="component" value="Unassembled WGS sequence"/>
</dbReference>
<dbReference type="STRING" id="45882.A0A0V1C8C3"/>
<dbReference type="AlphaFoldDB" id="A0A0V1C8C3"/>
<gene>
    <name evidence="1" type="ORF">T03_4995</name>
</gene>
<evidence type="ECO:0000313" key="2">
    <source>
        <dbReference type="Proteomes" id="UP000054653"/>
    </source>
</evidence>
<proteinExistence type="predicted"/>
<sequence length="86" mass="9100">MVSGGRSGLPPAPFPLESCVAGRYSSPTFSVPDMVLPSELPISFSRAPVTTLCRLVRTHVHEPFCPSMTFVGAAPALLWLGLCRGA</sequence>
<comment type="caution">
    <text evidence="1">The sequence shown here is derived from an EMBL/GenBank/DDBJ whole genome shotgun (WGS) entry which is preliminary data.</text>
</comment>
<protein>
    <submittedName>
        <fullName evidence="1">Uncharacterized protein</fullName>
    </submittedName>
</protein>
<keyword evidence="2" id="KW-1185">Reference proteome</keyword>
<dbReference type="EMBL" id="JYDI01000349">
    <property type="protein sequence ID" value="KRY45551.1"/>
    <property type="molecule type" value="Genomic_DNA"/>
</dbReference>
<accession>A0A0V1C8C3</accession>
<dbReference type="OrthoDB" id="5936708at2759"/>
<name>A0A0V1C8C3_TRIBR</name>
<organism evidence="1 2">
    <name type="scientific">Trichinella britovi</name>
    <name type="common">Parasitic roundworm</name>
    <dbReference type="NCBI Taxonomy" id="45882"/>
    <lineage>
        <taxon>Eukaryota</taxon>
        <taxon>Metazoa</taxon>
        <taxon>Ecdysozoa</taxon>
        <taxon>Nematoda</taxon>
        <taxon>Enoplea</taxon>
        <taxon>Dorylaimia</taxon>
        <taxon>Trichinellida</taxon>
        <taxon>Trichinellidae</taxon>
        <taxon>Trichinella</taxon>
    </lineage>
</organism>
<reference evidence="1 2" key="1">
    <citation type="submission" date="2015-01" db="EMBL/GenBank/DDBJ databases">
        <title>Evolution of Trichinella species and genotypes.</title>
        <authorList>
            <person name="Korhonen P.K."/>
            <person name="Edoardo P."/>
            <person name="Giuseppe L.R."/>
            <person name="Gasser R.B."/>
        </authorList>
    </citation>
    <scope>NUCLEOTIDE SEQUENCE [LARGE SCALE GENOMIC DNA]</scope>
    <source>
        <strain evidence="1">ISS120</strain>
    </source>
</reference>